<proteinExistence type="predicted"/>
<organism evidence="1 2">
    <name type="scientific">Mesorhizobium zhangyense</name>
    <dbReference type="NCBI Taxonomy" id="1776730"/>
    <lineage>
        <taxon>Bacteria</taxon>
        <taxon>Pseudomonadati</taxon>
        <taxon>Pseudomonadota</taxon>
        <taxon>Alphaproteobacteria</taxon>
        <taxon>Hyphomicrobiales</taxon>
        <taxon>Phyllobacteriaceae</taxon>
        <taxon>Mesorhizobium</taxon>
    </lineage>
</organism>
<dbReference type="InterPro" id="IPR007375">
    <property type="entry name" value="SoxG"/>
</dbReference>
<dbReference type="EMBL" id="JAAKZG010000002">
    <property type="protein sequence ID" value="NGN40406.1"/>
    <property type="molecule type" value="Genomic_DNA"/>
</dbReference>
<dbReference type="Proteomes" id="UP000481252">
    <property type="component" value="Unassembled WGS sequence"/>
</dbReference>
<dbReference type="RefSeq" id="WP_165115005.1">
    <property type="nucleotide sequence ID" value="NZ_JAAKZG010000002.1"/>
</dbReference>
<accession>A0A7C9V7B0</accession>
<evidence type="ECO:0008006" key="3">
    <source>
        <dbReference type="Google" id="ProtNLM"/>
    </source>
</evidence>
<dbReference type="Gene3D" id="3.30.1360.120">
    <property type="entry name" value="Probable tRNA modification gtpase trme, domain 1"/>
    <property type="match status" value="1"/>
</dbReference>
<comment type="caution">
    <text evidence="1">The sequence shown here is derived from an EMBL/GenBank/DDBJ whole genome shotgun (WGS) entry which is preliminary data.</text>
</comment>
<sequence length="174" mass="18920">MAEQRNWQRLPDRETKTLDVGVLHARNVTGLSQYLISGATGDLTSRLDVSSEGVGALGLASGARYTVRLARDRILAVSVDELPVESGWHVSGCAVSRMTGALEVFEISGTACDELVKRGTTLSLSGSSRSAATLFAGISALLYRYQDQDRIRVHVDRGLAAYYWEWLETVSAEL</sequence>
<evidence type="ECO:0000313" key="2">
    <source>
        <dbReference type="Proteomes" id="UP000481252"/>
    </source>
</evidence>
<dbReference type="Pfam" id="PF04268">
    <property type="entry name" value="SoxG"/>
    <property type="match status" value="1"/>
</dbReference>
<name>A0A7C9V7B0_9HYPH</name>
<dbReference type="InterPro" id="IPR027266">
    <property type="entry name" value="TrmE/GcvT-like"/>
</dbReference>
<dbReference type="AlphaFoldDB" id="A0A7C9V7B0"/>
<reference evidence="1 2" key="1">
    <citation type="submission" date="2020-02" db="EMBL/GenBank/DDBJ databases">
        <title>Genome sequence of the type strain CGMCC 1.15528 of Mesorhizobium zhangyense.</title>
        <authorList>
            <person name="Gao J."/>
            <person name="Sun J."/>
        </authorList>
    </citation>
    <scope>NUCLEOTIDE SEQUENCE [LARGE SCALE GENOMIC DNA]</scope>
    <source>
        <strain evidence="1 2">CGMCC 1.15528</strain>
    </source>
</reference>
<gene>
    <name evidence="1" type="ORF">G6N74_04960</name>
</gene>
<evidence type="ECO:0000313" key="1">
    <source>
        <dbReference type="EMBL" id="NGN40406.1"/>
    </source>
</evidence>
<keyword evidence="2" id="KW-1185">Reference proteome</keyword>
<protein>
    <recommendedName>
        <fullName evidence="3">Sarcosine oxidase subunit gamma</fullName>
    </recommendedName>
</protein>